<gene>
    <name evidence="8" type="primary">LOC104951984</name>
</gene>
<organism evidence="7 8">
    <name type="scientific">Notothenia coriiceps</name>
    <name type="common">black rockcod</name>
    <dbReference type="NCBI Taxonomy" id="8208"/>
    <lineage>
        <taxon>Eukaryota</taxon>
        <taxon>Metazoa</taxon>
        <taxon>Chordata</taxon>
        <taxon>Craniata</taxon>
        <taxon>Vertebrata</taxon>
        <taxon>Euteleostomi</taxon>
        <taxon>Actinopterygii</taxon>
        <taxon>Neopterygii</taxon>
        <taxon>Teleostei</taxon>
        <taxon>Neoteleostei</taxon>
        <taxon>Acanthomorphata</taxon>
        <taxon>Eupercaria</taxon>
        <taxon>Perciformes</taxon>
        <taxon>Notothenioidei</taxon>
        <taxon>Nototheniidae</taxon>
        <taxon>Notothenia</taxon>
    </lineage>
</organism>
<feature type="region of interest" description="Disordered" evidence="5">
    <location>
        <begin position="190"/>
        <end position="211"/>
    </location>
</feature>
<dbReference type="PROSITE" id="PS50263">
    <property type="entry name" value="CN_HYDROLASE"/>
    <property type="match status" value="1"/>
</dbReference>
<evidence type="ECO:0000256" key="4">
    <source>
        <dbReference type="ARBA" id="ARBA00048745"/>
    </source>
</evidence>
<comment type="catalytic activity">
    <reaction evidence="4">
        <text>2-oxosuccinamate + H2O = oxaloacetate + NH4(+)</text>
        <dbReference type="Rhea" id="RHEA:59412"/>
        <dbReference type="ChEBI" id="CHEBI:15377"/>
        <dbReference type="ChEBI" id="CHEBI:16452"/>
        <dbReference type="ChEBI" id="CHEBI:28938"/>
        <dbReference type="ChEBI" id="CHEBI:57735"/>
        <dbReference type="EC" id="3.5.1.3"/>
    </reaction>
    <physiologicalReaction direction="left-to-right" evidence="4">
        <dbReference type="Rhea" id="RHEA:59413"/>
    </physiologicalReaction>
</comment>
<accession>A0A6I9NPW9</accession>
<evidence type="ECO:0000259" key="6">
    <source>
        <dbReference type="PROSITE" id="PS50263"/>
    </source>
</evidence>
<dbReference type="PANTHER" id="PTHR23088">
    <property type="entry name" value="NITRILASE-RELATED"/>
    <property type="match status" value="1"/>
</dbReference>
<reference evidence="8" key="1">
    <citation type="submission" date="2025-08" db="UniProtKB">
        <authorList>
            <consortium name="RefSeq"/>
        </authorList>
    </citation>
    <scope>IDENTIFICATION</scope>
    <source>
        <tissue evidence="8">Muscle</tissue>
    </source>
</reference>
<dbReference type="SUPFAM" id="SSF56317">
    <property type="entry name" value="Carbon-nitrogen hydrolase"/>
    <property type="match status" value="1"/>
</dbReference>
<keyword evidence="7" id="KW-1185">Reference proteome</keyword>
<evidence type="ECO:0000256" key="2">
    <source>
        <dbReference type="ARBA" id="ARBA00039118"/>
    </source>
</evidence>
<feature type="compositionally biased region" description="Polar residues" evidence="5">
    <location>
        <begin position="199"/>
        <end position="211"/>
    </location>
</feature>
<dbReference type="PANTHER" id="PTHR23088:SF30">
    <property type="entry name" value="OMEGA-AMIDASE NIT2"/>
    <property type="match status" value="1"/>
</dbReference>
<dbReference type="RefSeq" id="XP_010777033.1">
    <property type="nucleotide sequence ID" value="XM_010778731.1"/>
</dbReference>
<dbReference type="OrthoDB" id="10250282at2759"/>
<comment type="catalytic activity">
    <reaction evidence="1">
        <text>2-oxoglutaramate + H2O = 2-oxoglutarate + NH4(+)</text>
        <dbReference type="Rhea" id="RHEA:32963"/>
        <dbReference type="ChEBI" id="CHEBI:15377"/>
        <dbReference type="ChEBI" id="CHEBI:16769"/>
        <dbReference type="ChEBI" id="CHEBI:16810"/>
        <dbReference type="ChEBI" id="CHEBI:28938"/>
        <dbReference type="EC" id="3.5.1.3"/>
    </reaction>
    <physiologicalReaction direction="left-to-right" evidence="1">
        <dbReference type="Rhea" id="RHEA:32964"/>
    </physiologicalReaction>
</comment>
<name>A0A6I9NPW9_9TELE</name>
<proteinExistence type="predicted"/>
<dbReference type="EC" id="3.5.1.3" evidence="2"/>
<evidence type="ECO:0000256" key="5">
    <source>
        <dbReference type="SAM" id="MobiDB-lite"/>
    </source>
</evidence>
<dbReference type="Pfam" id="PF00795">
    <property type="entry name" value="CN_hydrolase"/>
    <property type="match status" value="1"/>
</dbReference>
<evidence type="ECO:0000256" key="3">
    <source>
        <dbReference type="ARBA" id="ARBA00041576"/>
    </source>
</evidence>
<protein>
    <recommendedName>
        <fullName evidence="2">omega-amidase</fullName>
        <ecNumber evidence="2">3.5.1.3</ecNumber>
    </recommendedName>
    <alternativeName>
        <fullName evidence="3">Nitrilase homolog 2</fullName>
    </alternativeName>
</protein>
<dbReference type="GO" id="GO:0006541">
    <property type="term" value="P:glutamine metabolic process"/>
    <property type="evidence" value="ECO:0007669"/>
    <property type="project" value="TreeGrafter"/>
</dbReference>
<evidence type="ECO:0000256" key="1">
    <source>
        <dbReference type="ARBA" id="ARBA00036637"/>
    </source>
</evidence>
<feature type="domain" description="CN hydrolase" evidence="6">
    <location>
        <begin position="25"/>
        <end position="244"/>
    </location>
</feature>
<dbReference type="KEGG" id="ncc:104951984"/>
<dbReference type="GO" id="GO:0050152">
    <property type="term" value="F:omega-amidase activity"/>
    <property type="evidence" value="ECO:0007669"/>
    <property type="project" value="UniProtKB-EC"/>
</dbReference>
<dbReference type="GeneID" id="104951984"/>
<dbReference type="InterPro" id="IPR003010">
    <property type="entry name" value="C-N_Hydrolase"/>
</dbReference>
<dbReference type="InterPro" id="IPR036526">
    <property type="entry name" value="C-N_Hydrolase_sf"/>
</dbReference>
<dbReference type="AlphaFoldDB" id="A0A6I9NPW9"/>
<dbReference type="Gene3D" id="3.60.110.10">
    <property type="entry name" value="Carbon-nitrogen hydrolase"/>
    <property type="match status" value="1"/>
</dbReference>
<dbReference type="Proteomes" id="UP000504611">
    <property type="component" value="Unplaced"/>
</dbReference>
<evidence type="ECO:0000313" key="7">
    <source>
        <dbReference type="Proteomes" id="UP000504611"/>
    </source>
</evidence>
<sequence>MAAQAEAGVIKSFHKHGVFCVPSEFRLAVVQLQVGGVKADNLSRAKRLVKEAAARGAATCVLPECFNSPYGTSFFSQYAERIPGESTELLSEAARENQVYLVGGSIPEEDGGKLYNSCIVFGPDGKIILKHRKIHLFDIDVPGKIRFQESETLSPGDTLSMFETPFCKVGVGICYDIRFAELAQLYSRQEEEGVEGRDPTQQTLETVYTETVPESSELREADWSTELQLFPFDTSGREDSCWWR</sequence>
<dbReference type="GO" id="GO:0006107">
    <property type="term" value="P:oxaloacetate metabolic process"/>
    <property type="evidence" value="ECO:0007669"/>
    <property type="project" value="TreeGrafter"/>
</dbReference>
<dbReference type="GO" id="GO:0006528">
    <property type="term" value="P:asparagine metabolic process"/>
    <property type="evidence" value="ECO:0007669"/>
    <property type="project" value="TreeGrafter"/>
</dbReference>
<dbReference type="GO" id="GO:0005739">
    <property type="term" value="C:mitochondrion"/>
    <property type="evidence" value="ECO:0007669"/>
    <property type="project" value="TreeGrafter"/>
</dbReference>
<evidence type="ECO:0000313" key="8">
    <source>
        <dbReference type="RefSeq" id="XP_010777033.1"/>
    </source>
</evidence>